<dbReference type="PANTHER" id="PTHR43693">
    <property type="entry name" value="PROTEIN PHOSPHATASE CHEZ"/>
    <property type="match status" value="1"/>
</dbReference>
<dbReference type="Gene3D" id="3.40.1550.10">
    <property type="entry name" value="CheC-like"/>
    <property type="match status" value="1"/>
</dbReference>
<evidence type="ECO:0000313" key="5">
    <source>
        <dbReference type="Proteomes" id="UP000178086"/>
    </source>
</evidence>
<dbReference type="CDD" id="cd17905">
    <property type="entry name" value="CheC-like"/>
    <property type="match status" value="1"/>
</dbReference>
<organism evidence="4 5">
    <name type="scientific">Candidatus Aquicultor primus</name>
    <dbReference type="NCBI Taxonomy" id="1797195"/>
    <lineage>
        <taxon>Bacteria</taxon>
        <taxon>Bacillati</taxon>
        <taxon>Actinomycetota</taxon>
        <taxon>Candidatus Aquicultoria</taxon>
        <taxon>Candidatus Aquicultorales</taxon>
        <taxon>Candidatus Aquicultoraceae</taxon>
        <taxon>Candidatus Aquicultor</taxon>
    </lineage>
</organism>
<sequence>MSKMIGSLTFKQKELLERILKLSADSSAVALSEMTDKAIFLKSPEIDVVPLGDVPAIAGGNDNPAVSVCLLLLGEARGNILLMFPGRSAFKLADLILQEDSGDTDELSEMAISVLGEVGNLVSAYFLSTLSDYTGLSIQPSAPMIVHDMVEAIVSSAMLILEEAPDEILYIETNIADESDTIQGYMMLFTDEASLHSILHAIETR</sequence>
<dbReference type="AlphaFoldDB" id="A0A1F2UKZ0"/>
<comment type="caution">
    <text evidence="4">The sequence shown here is derived from an EMBL/GenBank/DDBJ whole genome shotgun (WGS) entry which is preliminary data.</text>
</comment>
<name>A0A1F2UKZ0_9ACTN</name>
<dbReference type="PANTHER" id="PTHR43693:SF1">
    <property type="entry name" value="PROTEIN PHOSPHATASE CHEZ"/>
    <property type="match status" value="1"/>
</dbReference>
<accession>A0A1F2UKZ0</accession>
<evidence type="ECO:0000313" key="4">
    <source>
        <dbReference type="EMBL" id="OFW33658.1"/>
    </source>
</evidence>
<dbReference type="GO" id="GO:0016787">
    <property type="term" value="F:hydrolase activity"/>
    <property type="evidence" value="ECO:0007669"/>
    <property type="project" value="UniProtKB-KW"/>
</dbReference>
<keyword evidence="2" id="KW-0378">Hydrolase</keyword>
<keyword evidence="1" id="KW-0145">Chemotaxis</keyword>
<dbReference type="Pfam" id="PF13690">
    <property type="entry name" value="CheX"/>
    <property type="match status" value="1"/>
</dbReference>
<dbReference type="EMBL" id="MELI01000062">
    <property type="protein sequence ID" value="OFW33658.1"/>
    <property type="molecule type" value="Genomic_DNA"/>
</dbReference>
<reference evidence="4 5" key="1">
    <citation type="journal article" date="2016" name="Nat. Commun.">
        <title>Thousands of microbial genomes shed light on interconnected biogeochemical processes in an aquifer system.</title>
        <authorList>
            <person name="Anantharaman K."/>
            <person name="Brown C.T."/>
            <person name="Hug L.A."/>
            <person name="Sharon I."/>
            <person name="Castelle C.J."/>
            <person name="Probst A.J."/>
            <person name="Thomas B.C."/>
            <person name="Singh A."/>
            <person name="Wilkins M.J."/>
            <person name="Karaoz U."/>
            <person name="Brodie E.L."/>
            <person name="Williams K.H."/>
            <person name="Hubbard S.S."/>
            <person name="Banfield J.F."/>
        </authorList>
    </citation>
    <scope>NUCLEOTIDE SEQUENCE [LARGE SCALE GENOMIC DNA]</scope>
</reference>
<dbReference type="SUPFAM" id="SSF103039">
    <property type="entry name" value="CheC-like"/>
    <property type="match status" value="1"/>
</dbReference>
<gene>
    <name evidence="4" type="ORF">A2074_02510</name>
</gene>
<dbReference type="InterPro" id="IPR050992">
    <property type="entry name" value="CheZ_family_phosphatases"/>
</dbReference>
<dbReference type="GO" id="GO:0006935">
    <property type="term" value="P:chemotaxis"/>
    <property type="evidence" value="ECO:0007669"/>
    <property type="project" value="UniProtKB-KW"/>
</dbReference>
<dbReference type="Proteomes" id="UP000178086">
    <property type="component" value="Unassembled WGS sequence"/>
</dbReference>
<proteinExistence type="predicted"/>
<dbReference type="InterPro" id="IPR028976">
    <property type="entry name" value="CheC-like_sf"/>
</dbReference>
<dbReference type="InterPro" id="IPR028051">
    <property type="entry name" value="CheX-like_dom"/>
</dbReference>
<evidence type="ECO:0000256" key="1">
    <source>
        <dbReference type="ARBA" id="ARBA00022500"/>
    </source>
</evidence>
<evidence type="ECO:0000256" key="2">
    <source>
        <dbReference type="ARBA" id="ARBA00022801"/>
    </source>
</evidence>
<evidence type="ECO:0000259" key="3">
    <source>
        <dbReference type="Pfam" id="PF13690"/>
    </source>
</evidence>
<protein>
    <recommendedName>
        <fullName evidence="3">Chemotaxis phosphatase CheX-like domain-containing protein</fullName>
    </recommendedName>
</protein>
<feature type="domain" description="Chemotaxis phosphatase CheX-like" evidence="3">
    <location>
        <begin position="67"/>
        <end position="151"/>
    </location>
</feature>